<reference evidence="1" key="2">
    <citation type="submission" date="2020-05" db="UniProtKB">
        <authorList>
            <consortium name="EnsemblMetazoa"/>
        </authorList>
    </citation>
    <scope>IDENTIFICATION</scope>
    <source>
        <strain evidence="1">MINIMUS1</strain>
    </source>
</reference>
<evidence type="ECO:0000313" key="2">
    <source>
        <dbReference type="Proteomes" id="UP000075920"/>
    </source>
</evidence>
<dbReference type="EnsemblMetazoa" id="AMIN005478-RA">
    <property type="protein sequence ID" value="AMIN005478-PA"/>
    <property type="gene ID" value="AMIN005478"/>
</dbReference>
<name>A0A182W565_9DIPT</name>
<dbReference type="VEuPathDB" id="VectorBase:AMIN005478"/>
<dbReference type="Proteomes" id="UP000075920">
    <property type="component" value="Unassembled WGS sequence"/>
</dbReference>
<protein>
    <submittedName>
        <fullName evidence="1">Uncharacterized protein</fullName>
    </submittedName>
</protein>
<dbReference type="AlphaFoldDB" id="A0A182W565"/>
<proteinExistence type="predicted"/>
<sequence length="83" mass="9812">MVRRLVVNWYPSEHPEIDSNWIFPPVDRDVVISLRVRLCWNSNEQTEPEGRTGRKRSTEFQNLNKNNKTQGSDKLLAANFLLW</sequence>
<keyword evidence="2" id="KW-1185">Reference proteome</keyword>
<accession>A0A182W565</accession>
<evidence type="ECO:0000313" key="1">
    <source>
        <dbReference type="EnsemblMetazoa" id="AMIN005478-PA"/>
    </source>
</evidence>
<organism evidence="1 2">
    <name type="scientific">Anopheles minimus</name>
    <dbReference type="NCBI Taxonomy" id="112268"/>
    <lineage>
        <taxon>Eukaryota</taxon>
        <taxon>Metazoa</taxon>
        <taxon>Ecdysozoa</taxon>
        <taxon>Arthropoda</taxon>
        <taxon>Hexapoda</taxon>
        <taxon>Insecta</taxon>
        <taxon>Pterygota</taxon>
        <taxon>Neoptera</taxon>
        <taxon>Endopterygota</taxon>
        <taxon>Diptera</taxon>
        <taxon>Nematocera</taxon>
        <taxon>Culicoidea</taxon>
        <taxon>Culicidae</taxon>
        <taxon>Anophelinae</taxon>
        <taxon>Anopheles</taxon>
    </lineage>
</organism>
<reference evidence="2" key="1">
    <citation type="submission" date="2013-03" db="EMBL/GenBank/DDBJ databases">
        <title>The Genome Sequence of Anopheles minimus MINIMUS1.</title>
        <authorList>
            <consortium name="The Broad Institute Genomics Platform"/>
            <person name="Neafsey D.E."/>
            <person name="Walton C."/>
            <person name="Walker B."/>
            <person name="Young S.K."/>
            <person name="Zeng Q."/>
            <person name="Gargeya S."/>
            <person name="Fitzgerald M."/>
            <person name="Haas B."/>
            <person name="Abouelleil A."/>
            <person name="Allen A.W."/>
            <person name="Alvarado L."/>
            <person name="Arachchi H.M."/>
            <person name="Berlin A.M."/>
            <person name="Chapman S.B."/>
            <person name="Gainer-Dewar J."/>
            <person name="Goldberg J."/>
            <person name="Griggs A."/>
            <person name="Gujja S."/>
            <person name="Hansen M."/>
            <person name="Howarth C."/>
            <person name="Imamovic A."/>
            <person name="Ireland A."/>
            <person name="Larimer J."/>
            <person name="McCowan C."/>
            <person name="Murphy C."/>
            <person name="Pearson M."/>
            <person name="Poon T.W."/>
            <person name="Priest M."/>
            <person name="Roberts A."/>
            <person name="Saif S."/>
            <person name="Shea T."/>
            <person name="Sisk P."/>
            <person name="Sykes S."/>
            <person name="Wortman J."/>
            <person name="Nusbaum C."/>
            <person name="Birren B."/>
        </authorList>
    </citation>
    <scope>NUCLEOTIDE SEQUENCE [LARGE SCALE GENOMIC DNA]</scope>
    <source>
        <strain evidence="2">MINIMUS1</strain>
    </source>
</reference>